<dbReference type="CDD" id="cd00555">
    <property type="entry name" value="Maf"/>
    <property type="match status" value="1"/>
</dbReference>
<dbReference type="PANTHER" id="PTHR43213">
    <property type="entry name" value="BIFUNCTIONAL DTTP/UTP PYROPHOSPHATASE/METHYLTRANSFERASE PROTEIN-RELATED"/>
    <property type="match status" value="1"/>
</dbReference>
<evidence type="ECO:0000256" key="3">
    <source>
        <dbReference type="HAMAP-Rule" id="MF_00528"/>
    </source>
</evidence>
<comment type="function">
    <text evidence="3">Nucleoside triphosphate pyrophosphatase that hydrolyzes dTTP and UTP. May have a dual role in cell division arrest and in preventing the incorporation of modified nucleotides into cellular nucleic acids.</text>
</comment>
<dbReference type="PIRSF" id="PIRSF006305">
    <property type="entry name" value="Maf"/>
    <property type="match status" value="1"/>
</dbReference>
<comment type="catalytic activity">
    <reaction evidence="3">
        <text>dTTP + H2O = dTMP + diphosphate + H(+)</text>
        <dbReference type="Rhea" id="RHEA:28534"/>
        <dbReference type="ChEBI" id="CHEBI:15377"/>
        <dbReference type="ChEBI" id="CHEBI:15378"/>
        <dbReference type="ChEBI" id="CHEBI:33019"/>
        <dbReference type="ChEBI" id="CHEBI:37568"/>
        <dbReference type="ChEBI" id="CHEBI:63528"/>
        <dbReference type="EC" id="3.6.1.9"/>
    </reaction>
</comment>
<dbReference type="GO" id="GO:0005737">
    <property type="term" value="C:cytoplasm"/>
    <property type="evidence" value="ECO:0007669"/>
    <property type="project" value="UniProtKB-SubCell"/>
</dbReference>
<dbReference type="InterPro" id="IPR029001">
    <property type="entry name" value="ITPase-like_fam"/>
</dbReference>
<dbReference type="SUPFAM" id="SSF52972">
    <property type="entry name" value="ITPase-like"/>
    <property type="match status" value="1"/>
</dbReference>
<dbReference type="Pfam" id="PF02545">
    <property type="entry name" value="Maf"/>
    <property type="match status" value="1"/>
</dbReference>
<keyword evidence="2 3" id="KW-0378">Hydrolase</keyword>
<evidence type="ECO:0000256" key="2">
    <source>
        <dbReference type="ARBA" id="ARBA00022801"/>
    </source>
</evidence>
<comment type="subcellular location">
    <subcellularLocation>
        <location evidence="3">Cytoplasm</location>
    </subcellularLocation>
</comment>
<feature type="site" description="Important for substrate specificity" evidence="3">
    <location>
        <position position="146"/>
    </location>
</feature>
<feature type="site" description="Important for substrate specificity" evidence="3">
    <location>
        <position position="13"/>
    </location>
</feature>
<feature type="site" description="Important for substrate specificity" evidence="3">
    <location>
        <position position="64"/>
    </location>
</feature>
<gene>
    <name evidence="4" type="primary">maf</name>
    <name evidence="4" type="ORF">ENV38_06070</name>
</gene>
<dbReference type="EMBL" id="DTGD01000229">
    <property type="protein sequence ID" value="HGB36450.1"/>
    <property type="molecule type" value="Genomic_DNA"/>
</dbReference>
<evidence type="ECO:0000313" key="4">
    <source>
        <dbReference type="EMBL" id="HGB36450.1"/>
    </source>
</evidence>
<comment type="similarity">
    <text evidence="3">Belongs to the Maf family. YhdE subfamily.</text>
</comment>
<evidence type="ECO:0000256" key="1">
    <source>
        <dbReference type="ARBA" id="ARBA00001968"/>
    </source>
</evidence>
<keyword evidence="3" id="KW-0963">Cytoplasm</keyword>
<organism evidence="4">
    <name type="scientific">candidate division WOR-3 bacterium</name>
    <dbReference type="NCBI Taxonomy" id="2052148"/>
    <lineage>
        <taxon>Bacteria</taxon>
        <taxon>Bacteria division WOR-3</taxon>
    </lineage>
</organism>
<keyword evidence="3" id="KW-0546">Nucleotide metabolism</keyword>
<sequence>MNKKLILASGSPRRIAVLRKFGYEFDVIKPEIDEKIEKIDDCLKAAEEKAKSINVNGIILACDTIVVLEGKILGKPKNIDEAREFLQKLSGKWHEVYTGYYIKGETETRKNIIKTEVKFAQLGDFEIELLLKYGNPLDKAGAYGIQDIAGLYILEIRGSYYNVVGIPIEYIYWDLKELGILPEKQFLAAVLAFYKNEPFKV</sequence>
<dbReference type="GO" id="GO:0009117">
    <property type="term" value="P:nucleotide metabolic process"/>
    <property type="evidence" value="ECO:0007669"/>
    <property type="project" value="UniProtKB-KW"/>
</dbReference>
<dbReference type="HAMAP" id="MF_00528">
    <property type="entry name" value="Maf"/>
    <property type="match status" value="1"/>
</dbReference>
<reference evidence="4" key="1">
    <citation type="journal article" date="2020" name="mSystems">
        <title>Genome- and Community-Level Interaction Insights into Carbon Utilization and Element Cycling Functions of Hydrothermarchaeota in Hydrothermal Sediment.</title>
        <authorList>
            <person name="Zhou Z."/>
            <person name="Liu Y."/>
            <person name="Xu W."/>
            <person name="Pan J."/>
            <person name="Luo Z.H."/>
            <person name="Li M."/>
        </authorList>
    </citation>
    <scope>NUCLEOTIDE SEQUENCE [LARGE SCALE GENOMIC DNA]</scope>
    <source>
        <strain evidence="4">SpSt-754</strain>
    </source>
</reference>
<dbReference type="PANTHER" id="PTHR43213:SF5">
    <property type="entry name" value="BIFUNCTIONAL DTTP_UTP PYROPHOSPHATASE_METHYLTRANSFERASE PROTEIN-RELATED"/>
    <property type="match status" value="1"/>
</dbReference>
<name>A0A7V3KPI2_UNCW3</name>
<accession>A0A7V3KPI2</accession>
<dbReference type="GO" id="GO:0047429">
    <property type="term" value="F:nucleoside triphosphate diphosphatase activity"/>
    <property type="evidence" value="ECO:0007669"/>
    <property type="project" value="UniProtKB-EC"/>
</dbReference>
<comment type="caution">
    <text evidence="3">Lacks conserved residue(s) required for the propagation of feature annotation.</text>
</comment>
<dbReference type="InterPro" id="IPR003697">
    <property type="entry name" value="Maf-like"/>
</dbReference>
<dbReference type="NCBIfam" id="TIGR00172">
    <property type="entry name" value="maf"/>
    <property type="match status" value="1"/>
</dbReference>
<comment type="caution">
    <text evidence="4">The sequence shown here is derived from an EMBL/GenBank/DDBJ whole genome shotgun (WGS) entry which is preliminary data.</text>
</comment>
<dbReference type="EC" id="3.6.1.9" evidence="3"/>
<feature type="active site" description="Proton acceptor" evidence="3">
    <location>
        <position position="63"/>
    </location>
</feature>
<proteinExistence type="inferred from homology"/>
<dbReference type="AlphaFoldDB" id="A0A7V3KPI2"/>
<protein>
    <recommendedName>
        <fullName evidence="3">dTTP/UTP pyrophosphatase</fullName>
        <shortName evidence="3">dTTPase/UTPase</shortName>
        <ecNumber evidence="3">3.6.1.9</ecNumber>
    </recommendedName>
    <alternativeName>
        <fullName evidence="3">Nucleoside triphosphate pyrophosphatase</fullName>
    </alternativeName>
    <alternativeName>
        <fullName evidence="3">Nucleotide pyrophosphatase</fullName>
        <shortName evidence="3">Nucleotide PPase</shortName>
    </alternativeName>
</protein>
<dbReference type="Gene3D" id="3.90.950.10">
    <property type="match status" value="1"/>
</dbReference>
<comment type="cofactor">
    <cofactor evidence="1 3">
        <name>a divalent metal cation</name>
        <dbReference type="ChEBI" id="CHEBI:60240"/>
    </cofactor>
</comment>
<comment type="catalytic activity">
    <reaction evidence="3">
        <text>UTP + H2O = UMP + diphosphate + H(+)</text>
        <dbReference type="Rhea" id="RHEA:29395"/>
        <dbReference type="ChEBI" id="CHEBI:15377"/>
        <dbReference type="ChEBI" id="CHEBI:15378"/>
        <dbReference type="ChEBI" id="CHEBI:33019"/>
        <dbReference type="ChEBI" id="CHEBI:46398"/>
        <dbReference type="ChEBI" id="CHEBI:57865"/>
        <dbReference type="EC" id="3.6.1.9"/>
    </reaction>
</comment>